<comment type="similarity">
    <text evidence="2 6">Belongs to the cytochrome c oxidase subunit 3 family.</text>
</comment>
<feature type="region of interest" description="Disordered" evidence="7">
    <location>
        <begin position="1"/>
        <end position="25"/>
    </location>
</feature>
<dbReference type="RefSeq" id="WP_244273703.1">
    <property type="nucleotide sequence ID" value="NZ_CAXIQL010000050.1"/>
</dbReference>
<dbReference type="GeneID" id="34231708"/>
<dbReference type="GO" id="GO:0019646">
    <property type="term" value="P:aerobic electron transport chain"/>
    <property type="evidence" value="ECO:0007669"/>
    <property type="project" value="InterPro"/>
</dbReference>
<keyword evidence="3 6" id="KW-0812">Transmembrane</keyword>
<feature type="transmembrane region" description="Helical" evidence="8">
    <location>
        <begin position="199"/>
        <end position="218"/>
    </location>
</feature>
<dbReference type="EMBL" id="FNQJ01000023">
    <property type="protein sequence ID" value="SEA68314.1"/>
    <property type="molecule type" value="Genomic_DNA"/>
</dbReference>
<evidence type="ECO:0000256" key="8">
    <source>
        <dbReference type="SAM" id="Phobius"/>
    </source>
</evidence>
<feature type="domain" description="Heme-copper oxidase subunit III family profile" evidence="9">
    <location>
        <begin position="43"/>
        <end position="219"/>
    </location>
</feature>
<dbReference type="GO" id="GO:0005886">
    <property type="term" value="C:plasma membrane"/>
    <property type="evidence" value="ECO:0007669"/>
    <property type="project" value="UniProtKB-SubCell"/>
</dbReference>
<dbReference type="Pfam" id="PF00510">
    <property type="entry name" value="COX3"/>
    <property type="match status" value="1"/>
</dbReference>
<dbReference type="Proteomes" id="UP000199002">
    <property type="component" value="Unassembled WGS sequence"/>
</dbReference>
<evidence type="ECO:0000313" key="11">
    <source>
        <dbReference type="Proteomes" id="UP000199002"/>
    </source>
</evidence>
<dbReference type="GO" id="GO:0004129">
    <property type="term" value="F:cytochrome-c oxidase activity"/>
    <property type="evidence" value="ECO:0007669"/>
    <property type="project" value="InterPro"/>
</dbReference>
<evidence type="ECO:0000256" key="6">
    <source>
        <dbReference type="RuleBase" id="RU003376"/>
    </source>
</evidence>
<reference evidence="11" key="1">
    <citation type="submission" date="2016-10" db="EMBL/GenBank/DDBJ databases">
        <authorList>
            <person name="Varghese N."/>
            <person name="Submissions S."/>
        </authorList>
    </citation>
    <scope>NUCLEOTIDE SEQUENCE [LARGE SCALE GENOMIC DNA]</scope>
    <source>
        <strain evidence="11">DSM 25157</strain>
    </source>
</reference>
<sequence length="219" mass="23676">MHDPISSTFPPAGRAARPVSGAAGGAGTRAHFQDAAPRLRGDLGVWLVILLELLTFAILFVSFAFARTREVALFNTSQATLNLNAGALNTVLLISGSWCVASAVAAVRRDASAVGARWLLGALVCGGGFMVVKLGEYAQKLASGVDLSTNTFYMFYLLLTGFHFLHVVVGMLALGYLWVKTRRGRYGSHDCHALETGAAFWHMVDLLWIVLFPLVYVMR</sequence>
<evidence type="ECO:0000256" key="3">
    <source>
        <dbReference type="ARBA" id="ARBA00022692"/>
    </source>
</evidence>
<dbReference type="PANTHER" id="PTHR11403:SF6">
    <property type="entry name" value="NITRIC OXIDE REDUCTASE SUBUNIT E"/>
    <property type="match status" value="1"/>
</dbReference>
<dbReference type="InterPro" id="IPR000298">
    <property type="entry name" value="Cyt_c_oxidase-like_su3"/>
</dbReference>
<dbReference type="AlphaFoldDB" id="A0A1H4D6H0"/>
<keyword evidence="4 8" id="KW-1133">Transmembrane helix</keyword>
<evidence type="ECO:0000256" key="1">
    <source>
        <dbReference type="ARBA" id="ARBA00004141"/>
    </source>
</evidence>
<accession>A0A1H4D6H0</accession>
<comment type="subcellular location">
    <subcellularLocation>
        <location evidence="6">Cell membrane</location>
        <topology evidence="6">Multi-pass membrane protein</topology>
    </subcellularLocation>
    <subcellularLocation>
        <location evidence="1">Membrane</location>
        <topology evidence="1">Multi-pass membrane protein</topology>
    </subcellularLocation>
</comment>
<dbReference type="InterPro" id="IPR024791">
    <property type="entry name" value="Cyt_c/ubiquinol_Oxase_su3"/>
</dbReference>
<evidence type="ECO:0000313" key="10">
    <source>
        <dbReference type="EMBL" id="SEA68314.1"/>
    </source>
</evidence>
<dbReference type="InterPro" id="IPR035973">
    <property type="entry name" value="Cyt_c_oxidase_su3-like_sf"/>
</dbReference>
<protein>
    <submittedName>
        <fullName evidence="10">Nitric oxide reductase NorE protein</fullName>
    </submittedName>
</protein>
<dbReference type="InterPro" id="IPR013833">
    <property type="entry name" value="Cyt_c_oxidase_su3_a-hlx"/>
</dbReference>
<feature type="transmembrane region" description="Helical" evidence="8">
    <location>
        <begin position="86"/>
        <end position="107"/>
    </location>
</feature>
<keyword evidence="11" id="KW-1185">Reference proteome</keyword>
<dbReference type="PANTHER" id="PTHR11403">
    <property type="entry name" value="CYTOCHROME C OXIDASE SUBUNIT III"/>
    <property type="match status" value="1"/>
</dbReference>
<feature type="transmembrane region" description="Helical" evidence="8">
    <location>
        <begin position="43"/>
        <end position="66"/>
    </location>
</feature>
<dbReference type="PROSITE" id="PS50253">
    <property type="entry name" value="COX3"/>
    <property type="match status" value="1"/>
</dbReference>
<keyword evidence="5 8" id="KW-0472">Membrane</keyword>
<evidence type="ECO:0000256" key="4">
    <source>
        <dbReference type="ARBA" id="ARBA00022989"/>
    </source>
</evidence>
<proteinExistence type="inferred from homology"/>
<dbReference type="SUPFAM" id="SSF81452">
    <property type="entry name" value="Cytochrome c oxidase subunit III-like"/>
    <property type="match status" value="1"/>
</dbReference>
<name>A0A1H4D6H0_9BURK</name>
<evidence type="ECO:0000259" key="9">
    <source>
        <dbReference type="PROSITE" id="PS50253"/>
    </source>
</evidence>
<evidence type="ECO:0000256" key="7">
    <source>
        <dbReference type="SAM" id="MobiDB-lite"/>
    </source>
</evidence>
<dbReference type="CDD" id="cd02862">
    <property type="entry name" value="NorE_like"/>
    <property type="match status" value="1"/>
</dbReference>
<gene>
    <name evidence="10" type="ORF">SAMN05421875_1236</name>
</gene>
<evidence type="ECO:0000256" key="5">
    <source>
        <dbReference type="ARBA" id="ARBA00023136"/>
    </source>
</evidence>
<dbReference type="Gene3D" id="1.20.120.80">
    <property type="entry name" value="Cytochrome c oxidase, subunit III, four-helix bundle"/>
    <property type="match status" value="1"/>
</dbReference>
<feature type="transmembrane region" description="Helical" evidence="8">
    <location>
        <begin position="114"/>
        <end position="132"/>
    </location>
</feature>
<dbReference type="STRING" id="592050.SAMN05421875_1236"/>
<organism evidence="10 11">
    <name type="scientific">Acidovorax soli</name>
    <dbReference type="NCBI Taxonomy" id="592050"/>
    <lineage>
        <taxon>Bacteria</taxon>
        <taxon>Pseudomonadati</taxon>
        <taxon>Pseudomonadota</taxon>
        <taxon>Betaproteobacteria</taxon>
        <taxon>Burkholderiales</taxon>
        <taxon>Comamonadaceae</taxon>
        <taxon>Acidovorax</taxon>
    </lineage>
</organism>
<feature type="transmembrane region" description="Helical" evidence="8">
    <location>
        <begin position="152"/>
        <end position="179"/>
    </location>
</feature>
<evidence type="ECO:0000256" key="2">
    <source>
        <dbReference type="ARBA" id="ARBA00010581"/>
    </source>
</evidence>